<gene>
    <name evidence="2" type="ORF">G5C33_09575</name>
</gene>
<sequence>MDTPPVHPAWFANAKIAVAGACGAVVLLYFRPETSFVRTMWLVFCGAVCAFYFTPFAIKVLMAMPWISRFFVGDANDAGLVGMLIGFLGMTIAKSVLRAVESFDLGEWLKKRFTK</sequence>
<accession>A0A6G6Y576</accession>
<evidence type="ECO:0000313" key="2">
    <source>
        <dbReference type="EMBL" id="QIG80001.1"/>
    </source>
</evidence>
<dbReference type="Proteomes" id="UP000501568">
    <property type="component" value="Chromosome"/>
</dbReference>
<dbReference type="KEGG" id="spzr:G5C33_09575"/>
<feature type="transmembrane region" description="Helical" evidence="1">
    <location>
        <begin position="12"/>
        <end position="30"/>
    </location>
</feature>
<protein>
    <submittedName>
        <fullName evidence="2">Uncharacterized protein</fullName>
    </submittedName>
</protein>
<name>A0A6G6Y576_9SPHN</name>
<keyword evidence="3" id="KW-1185">Reference proteome</keyword>
<feature type="transmembrane region" description="Helical" evidence="1">
    <location>
        <begin position="42"/>
        <end position="67"/>
    </location>
</feature>
<evidence type="ECO:0000256" key="1">
    <source>
        <dbReference type="SAM" id="Phobius"/>
    </source>
</evidence>
<feature type="transmembrane region" description="Helical" evidence="1">
    <location>
        <begin position="79"/>
        <end position="97"/>
    </location>
</feature>
<evidence type="ECO:0000313" key="3">
    <source>
        <dbReference type="Proteomes" id="UP000501568"/>
    </source>
</evidence>
<dbReference type="AlphaFoldDB" id="A0A6G6Y576"/>
<keyword evidence="1" id="KW-0472">Membrane</keyword>
<dbReference type="EMBL" id="CP049109">
    <property type="protein sequence ID" value="QIG80001.1"/>
    <property type="molecule type" value="Genomic_DNA"/>
</dbReference>
<keyword evidence="1" id="KW-0812">Transmembrane</keyword>
<keyword evidence="1" id="KW-1133">Transmembrane helix</keyword>
<dbReference type="RefSeq" id="WP_165327005.1">
    <property type="nucleotide sequence ID" value="NZ_CP049109.1"/>
</dbReference>
<reference evidence="2 3" key="1">
    <citation type="submission" date="2020-02" db="EMBL/GenBank/DDBJ databases">
        <authorList>
            <person name="Zheng R.K."/>
            <person name="Sun C.M."/>
        </authorList>
    </citation>
    <scope>NUCLEOTIDE SEQUENCE [LARGE SCALE GENOMIC DNA]</scope>
    <source>
        <strain evidence="3">zrk23</strain>
    </source>
</reference>
<organism evidence="2 3">
    <name type="scientific">Stakelama tenebrarum</name>
    <dbReference type="NCBI Taxonomy" id="2711215"/>
    <lineage>
        <taxon>Bacteria</taxon>
        <taxon>Pseudomonadati</taxon>
        <taxon>Pseudomonadota</taxon>
        <taxon>Alphaproteobacteria</taxon>
        <taxon>Sphingomonadales</taxon>
        <taxon>Sphingomonadaceae</taxon>
        <taxon>Stakelama</taxon>
    </lineage>
</organism>
<proteinExistence type="predicted"/>